<dbReference type="EMBL" id="KV417638">
    <property type="protein sequence ID" value="KZP13079.1"/>
    <property type="molecule type" value="Genomic_DNA"/>
</dbReference>
<feature type="coiled-coil region" evidence="1">
    <location>
        <begin position="47"/>
        <end position="74"/>
    </location>
</feature>
<gene>
    <name evidence="2" type="ORF">FIBSPDRAFT_897698</name>
</gene>
<proteinExistence type="predicted"/>
<keyword evidence="1" id="KW-0175">Coiled coil</keyword>
<evidence type="ECO:0000313" key="3">
    <source>
        <dbReference type="Proteomes" id="UP000076532"/>
    </source>
</evidence>
<dbReference type="Proteomes" id="UP000076532">
    <property type="component" value="Unassembled WGS sequence"/>
</dbReference>
<reference evidence="2 3" key="1">
    <citation type="journal article" date="2016" name="Mol. Biol. Evol.">
        <title>Comparative Genomics of Early-Diverging Mushroom-Forming Fungi Provides Insights into the Origins of Lignocellulose Decay Capabilities.</title>
        <authorList>
            <person name="Nagy L.G."/>
            <person name="Riley R."/>
            <person name="Tritt A."/>
            <person name="Adam C."/>
            <person name="Daum C."/>
            <person name="Floudas D."/>
            <person name="Sun H."/>
            <person name="Yadav J.S."/>
            <person name="Pangilinan J."/>
            <person name="Larsson K.H."/>
            <person name="Matsuura K."/>
            <person name="Barry K."/>
            <person name="Labutti K."/>
            <person name="Kuo R."/>
            <person name="Ohm R.A."/>
            <person name="Bhattacharya S.S."/>
            <person name="Shirouzu T."/>
            <person name="Yoshinaga Y."/>
            <person name="Martin F.M."/>
            <person name="Grigoriev I.V."/>
            <person name="Hibbett D.S."/>
        </authorList>
    </citation>
    <scope>NUCLEOTIDE SEQUENCE [LARGE SCALE GENOMIC DNA]</scope>
    <source>
        <strain evidence="2 3">CBS 109695</strain>
    </source>
</reference>
<evidence type="ECO:0000256" key="1">
    <source>
        <dbReference type="SAM" id="Coils"/>
    </source>
</evidence>
<evidence type="ECO:0000313" key="2">
    <source>
        <dbReference type="EMBL" id="KZP13079.1"/>
    </source>
</evidence>
<accession>A0A166BXQ7</accession>
<dbReference type="OrthoDB" id="2269034at2759"/>
<dbReference type="AlphaFoldDB" id="A0A166BXQ7"/>
<organism evidence="2 3">
    <name type="scientific">Athelia psychrophila</name>
    <dbReference type="NCBI Taxonomy" id="1759441"/>
    <lineage>
        <taxon>Eukaryota</taxon>
        <taxon>Fungi</taxon>
        <taxon>Dikarya</taxon>
        <taxon>Basidiomycota</taxon>
        <taxon>Agaricomycotina</taxon>
        <taxon>Agaricomycetes</taxon>
        <taxon>Agaricomycetidae</taxon>
        <taxon>Atheliales</taxon>
        <taxon>Atheliaceae</taxon>
        <taxon>Athelia</taxon>
    </lineage>
</organism>
<name>A0A166BXQ7_9AGAM</name>
<keyword evidence="3" id="KW-1185">Reference proteome</keyword>
<sequence length="523" mass="59662">MLCSKCQRTLPSDINTSTLPPDFPVSHLLTTNDPPNKHQSEIIDGELARSRANLRSLDDEIAEAQKHLLGLQAMRASSQIFVDKLASLHIRRLPTELLVRAFMLTLPREPSLFQPGEAPLVLGQVCRLWRAVSRSTPLLWSTIRIKTIKTEDCRVAVLEWLERSRLCPLTVHAELVDGPEWGILTGIAARIEHLHTKVNHDKLAQLFFVHGCHSLDALQSLRLELTDWWENPEFKGLTQIDLGTQAPRLARIRIDFQLTLQRLILPSTQITTCDLGVNDTTSFTSFLQEAVNLVDCTIAIDSFNADVSPRFPVRHTTLERLSIYVFQHPDCDVLGPILPYLDLPSLHDFSWSNRGHLDFDSFHPSERFPQWPTAIFLDFLSRSGCTLSRLWINRGPTEDDILRYLLEVPSVVDLQIGPVPFQRCPRKLMRGLTLRNHSGSDEKDLVPNLENLTIRGKWRECEEMMQAIESRFRAAGDMSERRRLKSVTLGTVLVEDNALSNTQERLDRCVREGLLYDTVKWPK</sequence>
<protein>
    <submittedName>
        <fullName evidence="2">Uncharacterized protein</fullName>
    </submittedName>
</protein>